<evidence type="ECO:0000313" key="4">
    <source>
        <dbReference type="EMBL" id="KAK9747819.1"/>
    </source>
</evidence>
<dbReference type="InterPro" id="IPR000782">
    <property type="entry name" value="FAS1_domain"/>
</dbReference>
<evidence type="ECO:0000259" key="3">
    <source>
        <dbReference type="PROSITE" id="PS50213"/>
    </source>
</evidence>
<comment type="caution">
    <text evidence="4">The sequence shown here is derived from an EMBL/GenBank/DDBJ whole genome shotgun (WGS) entry which is preliminary data.</text>
</comment>
<dbReference type="EMBL" id="JBDFQZ010000002">
    <property type="protein sequence ID" value="KAK9747819.1"/>
    <property type="molecule type" value="Genomic_DNA"/>
</dbReference>
<dbReference type="InterPro" id="IPR036378">
    <property type="entry name" value="FAS1_dom_sf"/>
</dbReference>
<dbReference type="FunFam" id="2.30.180.10:FF:000046">
    <property type="entry name" value="Fasciclin-like arabinogalactan family protein"/>
    <property type="match status" value="1"/>
</dbReference>
<dbReference type="Pfam" id="PF02469">
    <property type="entry name" value="Fasciclin"/>
    <property type="match status" value="1"/>
</dbReference>
<feature type="compositionally biased region" description="Pro residues" evidence="2">
    <location>
        <begin position="68"/>
        <end position="87"/>
    </location>
</feature>
<accession>A0AAW1MSQ8</accession>
<protein>
    <recommendedName>
        <fullName evidence="3">FAS1 domain-containing protein</fullName>
    </recommendedName>
</protein>
<proteinExistence type="inferred from homology"/>
<gene>
    <name evidence="4" type="ORF">RND81_02G016100</name>
</gene>
<sequence length="318" mass="34001">MIKISLLKINNRYINCYAITEINRINYFTPTTSFILEKTSMASTLFFFSLLLLTATTTTATTTTTAAPPTPPPSLPPLPLPPPPPQDPVQESHFNTILDTIINAGDFRNWANLLAGVDPSVLPFSATIFVPGDSAFLDASLRSPQSTVLTFIDPLLFPYHIIPHRFVFSELRLFPSGARLPTLLAGKTLLVTNNSAVNFTIDGALISRPDLFQNGAVAVHGVGGVLDYTRFGDDGVDSPPPENNANHDNNDNDNVDVKDGGGGDGNMSSPVTESGVFGNGGNGVPAVVQASGGGNKSSLQWLWCCLFSSWRLILGIIV</sequence>
<dbReference type="PANTHER" id="PTHR33985:SF5">
    <property type="entry name" value="FASCICLIN-LIKE ARABINOGALACTAN FAMILY PROTEIN"/>
    <property type="match status" value="1"/>
</dbReference>
<reference evidence="4" key="1">
    <citation type="submission" date="2024-03" db="EMBL/GenBank/DDBJ databases">
        <title>WGS assembly of Saponaria officinalis var. Norfolk2.</title>
        <authorList>
            <person name="Jenkins J."/>
            <person name="Shu S."/>
            <person name="Grimwood J."/>
            <person name="Barry K."/>
            <person name="Goodstein D."/>
            <person name="Schmutz J."/>
            <person name="Leebens-Mack J."/>
            <person name="Osbourn A."/>
        </authorList>
    </citation>
    <scope>NUCLEOTIDE SEQUENCE [LARGE SCALE GENOMIC DNA]</scope>
    <source>
        <strain evidence="4">JIC</strain>
    </source>
</reference>
<organism evidence="4 5">
    <name type="scientific">Saponaria officinalis</name>
    <name type="common">Common soapwort</name>
    <name type="synonym">Lychnis saponaria</name>
    <dbReference type="NCBI Taxonomy" id="3572"/>
    <lineage>
        <taxon>Eukaryota</taxon>
        <taxon>Viridiplantae</taxon>
        <taxon>Streptophyta</taxon>
        <taxon>Embryophyta</taxon>
        <taxon>Tracheophyta</taxon>
        <taxon>Spermatophyta</taxon>
        <taxon>Magnoliopsida</taxon>
        <taxon>eudicotyledons</taxon>
        <taxon>Gunneridae</taxon>
        <taxon>Pentapetalae</taxon>
        <taxon>Caryophyllales</taxon>
        <taxon>Caryophyllaceae</taxon>
        <taxon>Caryophylleae</taxon>
        <taxon>Saponaria</taxon>
    </lineage>
</organism>
<dbReference type="PROSITE" id="PS50213">
    <property type="entry name" value="FAS1"/>
    <property type="match status" value="1"/>
</dbReference>
<dbReference type="SMART" id="SM00554">
    <property type="entry name" value="FAS1"/>
    <property type="match status" value="1"/>
</dbReference>
<dbReference type="InterPro" id="IPR052806">
    <property type="entry name" value="Fasciclin-like_AGP"/>
</dbReference>
<dbReference type="PANTHER" id="PTHR33985">
    <property type="entry name" value="OS02G0491300 PROTEIN-RELATED"/>
    <property type="match status" value="1"/>
</dbReference>
<evidence type="ECO:0000256" key="2">
    <source>
        <dbReference type="SAM" id="MobiDB-lite"/>
    </source>
</evidence>
<dbReference type="SUPFAM" id="SSF82153">
    <property type="entry name" value="FAS1 domain"/>
    <property type="match status" value="1"/>
</dbReference>
<feature type="region of interest" description="Disordered" evidence="2">
    <location>
        <begin position="233"/>
        <end position="276"/>
    </location>
</feature>
<evidence type="ECO:0000313" key="5">
    <source>
        <dbReference type="Proteomes" id="UP001443914"/>
    </source>
</evidence>
<keyword evidence="5" id="KW-1185">Reference proteome</keyword>
<name>A0AAW1MSQ8_SAPOF</name>
<dbReference type="Gene3D" id="2.30.180.10">
    <property type="entry name" value="FAS1 domain"/>
    <property type="match status" value="1"/>
</dbReference>
<feature type="region of interest" description="Disordered" evidence="2">
    <location>
        <begin position="61"/>
        <end position="89"/>
    </location>
</feature>
<dbReference type="Proteomes" id="UP001443914">
    <property type="component" value="Unassembled WGS sequence"/>
</dbReference>
<evidence type="ECO:0000256" key="1">
    <source>
        <dbReference type="ARBA" id="ARBA00007843"/>
    </source>
</evidence>
<feature type="domain" description="FAS1" evidence="3">
    <location>
        <begin position="94"/>
        <end position="226"/>
    </location>
</feature>
<dbReference type="AlphaFoldDB" id="A0AAW1MSQ8"/>
<comment type="similarity">
    <text evidence="1">Belongs to the fasciclin-like AGP family.</text>
</comment>